<dbReference type="RefSeq" id="WP_007344659.1">
    <property type="nucleotide sequence ID" value="NZ_AOIW01000038.1"/>
</dbReference>
<dbReference type="AlphaFoldDB" id="M0DLZ1"/>
<dbReference type="Proteomes" id="UP000011572">
    <property type="component" value="Unassembled WGS sequence"/>
</dbReference>
<protein>
    <submittedName>
        <fullName evidence="2">Uncharacterized protein</fullName>
    </submittedName>
</protein>
<sequence length="68" mass="6842">MLDEIVELVFDVILELVPTVILKILLLLGGLAAVAVGVPLLADSPLVGGALTVLGAAAVLGVLASWLL</sequence>
<evidence type="ECO:0000313" key="3">
    <source>
        <dbReference type="Proteomes" id="UP000011572"/>
    </source>
</evidence>
<evidence type="ECO:0000313" key="2">
    <source>
        <dbReference type="EMBL" id="ELZ35174.1"/>
    </source>
</evidence>
<evidence type="ECO:0000256" key="1">
    <source>
        <dbReference type="SAM" id="Phobius"/>
    </source>
</evidence>
<dbReference type="EMBL" id="AOIW01000038">
    <property type="protein sequence ID" value="ELZ35174.1"/>
    <property type="molecule type" value="Genomic_DNA"/>
</dbReference>
<name>M0DLZ1_9EURY</name>
<dbReference type="PATRIC" id="fig|1227486.3.peg.790"/>
<keyword evidence="1" id="KW-0472">Membrane</keyword>
<organism evidence="2 3">
    <name type="scientific">Halorubrum distributum JCM 10247</name>
    <dbReference type="NCBI Taxonomy" id="1227486"/>
    <lineage>
        <taxon>Archaea</taxon>
        <taxon>Methanobacteriati</taxon>
        <taxon>Methanobacteriota</taxon>
        <taxon>Stenosarchaea group</taxon>
        <taxon>Halobacteria</taxon>
        <taxon>Halobacteriales</taxon>
        <taxon>Haloferacaceae</taxon>
        <taxon>Halorubrum</taxon>
        <taxon>Halorubrum distributum group</taxon>
    </lineage>
</organism>
<keyword evidence="1" id="KW-0812">Transmembrane</keyword>
<feature type="transmembrane region" description="Helical" evidence="1">
    <location>
        <begin position="20"/>
        <end position="42"/>
    </location>
</feature>
<feature type="transmembrane region" description="Helical" evidence="1">
    <location>
        <begin position="49"/>
        <end position="67"/>
    </location>
</feature>
<comment type="caution">
    <text evidence="2">The sequence shown here is derived from an EMBL/GenBank/DDBJ whole genome shotgun (WGS) entry which is preliminary data.</text>
</comment>
<gene>
    <name evidence="2" type="ORF">C473_04389</name>
</gene>
<proteinExistence type="predicted"/>
<keyword evidence="1" id="KW-1133">Transmembrane helix</keyword>
<accession>M0DLZ1</accession>
<reference evidence="2 3" key="1">
    <citation type="journal article" date="2014" name="PLoS Genet.">
        <title>Phylogenetically driven sequencing of extremely halophilic archaea reveals strategies for static and dynamic osmo-response.</title>
        <authorList>
            <person name="Becker E.A."/>
            <person name="Seitzer P.M."/>
            <person name="Tritt A."/>
            <person name="Larsen D."/>
            <person name="Krusor M."/>
            <person name="Yao A.I."/>
            <person name="Wu D."/>
            <person name="Madern D."/>
            <person name="Eisen J.A."/>
            <person name="Darling A.E."/>
            <person name="Facciotti M.T."/>
        </authorList>
    </citation>
    <scope>NUCLEOTIDE SEQUENCE [LARGE SCALE GENOMIC DNA]</scope>
    <source>
        <strain evidence="2 3">JCM 10247</strain>
    </source>
</reference>